<dbReference type="PROSITE" id="PS51257">
    <property type="entry name" value="PROKAR_LIPOPROTEIN"/>
    <property type="match status" value="1"/>
</dbReference>
<proteinExistence type="predicted"/>
<evidence type="ECO:0000313" key="2">
    <source>
        <dbReference type="Proteomes" id="UP000219559"/>
    </source>
</evidence>
<reference evidence="1 2" key="1">
    <citation type="submission" date="2017-04" db="EMBL/GenBank/DDBJ databases">
        <title>A new member of the family Flavobacteriaceae isolated from ascidians.</title>
        <authorList>
            <person name="Chen L."/>
        </authorList>
    </citation>
    <scope>NUCLEOTIDE SEQUENCE [LARGE SCALE GENOMIC DNA]</scope>
    <source>
        <strain evidence="1 2">HQA918</strain>
    </source>
</reference>
<evidence type="ECO:0000313" key="1">
    <source>
        <dbReference type="EMBL" id="PCE63823.1"/>
    </source>
</evidence>
<dbReference type="InterPro" id="IPR011041">
    <property type="entry name" value="Quinoprot_gluc/sorb_DH_b-prop"/>
</dbReference>
<organism evidence="1 2">
    <name type="scientific">Sediminicola luteus</name>
    <dbReference type="NCBI Taxonomy" id="319238"/>
    <lineage>
        <taxon>Bacteria</taxon>
        <taxon>Pseudomonadati</taxon>
        <taxon>Bacteroidota</taxon>
        <taxon>Flavobacteriia</taxon>
        <taxon>Flavobacteriales</taxon>
        <taxon>Flavobacteriaceae</taxon>
        <taxon>Sediminicola</taxon>
    </lineage>
</organism>
<comment type="caution">
    <text evidence="1">The sequence shown here is derived from an EMBL/GenBank/DDBJ whole genome shotgun (WGS) entry which is preliminary data.</text>
</comment>
<accession>A0A2A4G5W3</accession>
<name>A0A2A4G5W3_9FLAO</name>
<dbReference type="SUPFAM" id="SSF50952">
    <property type="entry name" value="Soluble quinoprotein glucose dehydrogenase"/>
    <property type="match status" value="1"/>
</dbReference>
<keyword evidence="2" id="KW-1185">Reference proteome</keyword>
<protein>
    <submittedName>
        <fullName evidence="1">Uncharacterized protein</fullName>
    </submittedName>
</protein>
<dbReference type="Proteomes" id="UP000219559">
    <property type="component" value="Unassembled WGS sequence"/>
</dbReference>
<dbReference type="RefSeq" id="WP_097442539.1">
    <property type="nucleotide sequence ID" value="NZ_NBWU01000004.1"/>
</dbReference>
<dbReference type="Pfam" id="PF08309">
    <property type="entry name" value="LVIVD"/>
    <property type="match status" value="1"/>
</dbReference>
<dbReference type="Gene3D" id="2.130.10.10">
    <property type="entry name" value="YVTN repeat-like/Quinoprotein amine dehydrogenase"/>
    <property type="match status" value="1"/>
</dbReference>
<dbReference type="InterPro" id="IPR013211">
    <property type="entry name" value="LVIVD"/>
</dbReference>
<sequence>MTRLRILCYALPFVLLFGCSDETTVYENQDGDVALENDQNVLAKDVVLDAAGVLDVTAFTKSANKFSKPGDEDAQATDFPMELVAQIKPPKYSNAQNLTASHVYLEGNYAYVSYNTPEAQYAGALDIIDISDPRNPYIRSRLHYTNADINAITYSNGYVYAAGGFDSEKSTRSEENSFVARLSASNGYFSTSNIKYAFQEGFVGNGVMVLDGSIYVTSGRDGVLGSYEPNTLDLQNSYTYQDLRSIAYKDNTFALLDGGTGVRLLDGNFQSTGDIAITTDLGHAKRTLDFYDGHIVVSEGDKGAGVYDLSNGNLVKYIPIAIHPDGVASSDIVTNAVSANEELLFMANGGGGLAIAKNDNGQLETVGLIEIRGSINYVESKGDYLFAASGTEGLQIIKLNRPDTSLEAVCATYSTYWGTNRLTIADNDEKGYRGSKAFNRITVGKNADLTLCGSWTVRNDVRIEENGTLAMNGYMLIGSNSRKKKIVVEEGATLKIEGYFAIYGDIELKDGASVVFIGDGNEAYVSGQVKKGANVSVTGNFTDTLNKF</sequence>
<dbReference type="InterPro" id="IPR015943">
    <property type="entry name" value="WD40/YVTN_repeat-like_dom_sf"/>
</dbReference>
<dbReference type="AlphaFoldDB" id="A0A2A4G5W3"/>
<gene>
    <name evidence="1" type="ORF">B7P33_11170</name>
</gene>
<dbReference type="OrthoDB" id="814028at2"/>
<dbReference type="EMBL" id="NBWU01000004">
    <property type="protein sequence ID" value="PCE63823.1"/>
    <property type="molecule type" value="Genomic_DNA"/>
</dbReference>